<evidence type="ECO:0000256" key="2">
    <source>
        <dbReference type="ARBA" id="ARBA00022614"/>
    </source>
</evidence>
<evidence type="ECO:0000256" key="3">
    <source>
        <dbReference type="ARBA" id="ARBA00022737"/>
    </source>
</evidence>
<feature type="compositionally biased region" description="Low complexity" evidence="7">
    <location>
        <begin position="240"/>
        <end position="252"/>
    </location>
</feature>
<feature type="region of interest" description="Disordered" evidence="7">
    <location>
        <begin position="239"/>
        <end position="272"/>
    </location>
</feature>
<dbReference type="SUPFAM" id="SSF52058">
    <property type="entry name" value="L domain-like"/>
    <property type="match status" value="1"/>
</dbReference>
<dbReference type="GO" id="GO:0005686">
    <property type="term" value="C:U2 snRNP"/>
    <property type="evidence" value="ECO:0007669"/>
    <property type="project" value="TreeGrafter"/>
</dbReference>
<comment type="subcellular location">
    <subcellularLocation>
        <location evidence="1">Nucleus</location>
    </subcellularLocation>
</comment>
<dbReference type="PANTHER" id="PTHR10552">
    <property type="entry name" value="U2 SMALL NUCLEAR RIBONUCLEOPROTEIN A"/>
    <property type="match status" value="1"/>
</dbReference>
<dbReference type="PROSITE" id="PS51450">
    <property type="entry name" value="LRR"/>
    <property type="match status" value="1"/>
</dbReference>
<dbReference type="AlphaFoldDB" id="A0A316UYC6"/>
<feature type="region of interest" description="Disordered" evidence="7">
    <location>
        <begin position="182"/>
        <end position="201"/>
    </location>
</feature>
<keyword evidence="4" id="KW-0539">Nucleus</keyword>
<keyword evidence="9" id="KW-1185">Reference proteome</keyword>
<evidence type="ECO:0000313" key="9">
    <source>
        <dbReference type="Proteomes" id="UP000245884"/>
    </source>
</evidence>
<sequence>MKLTPELIASTPTYLNPLGDRELSLRGRKIPTIENLGVTRDQIDTLDLTDNDVLTLANFPHLDRLAHLLLSNNLISRIDARLAWSLPRLTSLVLTNNQIASFAQLKGLGKFPMLQYLTLIGNPVAREKYYREWIVSRCKTVRVLDYRRVKDKERELAKSLMETSDGRPSALCVQLSAPKGAEGEPISMGVDTSARGGPAKGAAGRLMTAAERKKLEAAIDKSESLEEIRRLEERLRLGYAIEDSSSKASSATSKKRKKAKDDDGEAEAEEDE</sequence>
<accession>A0A316UYC6</accession>
<organism evidence="8 9">
    <name type="scientific">Jaminaea rosea</name>
    <dbReference type="NCBI Taxonomy" id="1569628"/>
    <lineage>
        <taxon>Eukaryota</taxon>
        <taxon>Fungi</taxon>
        <taxon>Dikarya</taxon>
        <taxon>Basidiomycota</taxon>
        <taxon>Ustilaginomycotina</taxon>
        <taxon>Exobasidiomycetes</taxon>
        <taxon>Microstromatales</taxon>
        <taxon>Microstromatales incertae sedis</taxon>
        <taxon>Jaminaea</taxon>
    </lineage>
</organism>
<keyword evidence="3" id="KW-0677">Repeat</keyword>
<keyword evidence="2" id="KW-0433">Leucine-rich repeat</keyword>
<evidence type="ECO:0000256" key="6">
    <source>
        <dbReference type="ARBA" id="ARBA00024238"/>
    </source>
</evidence>
<evidence type="ECO:0000256" key="4">
    <source>
        <dbReference type="ARBA" id="ARBA00023242"/>
    </source>
</evidence>
<evidence type="ECO:0000256" key="5">
    <source>
        <dbReference type="ARBA" id="ARBA00024196"/>
    </source>
</evidence>
<evidence type="ECO:0000256" key="1">
    <source>
        <dbReference type="ARBA" id="ARBA00004123"/>
    </source>
</evidence>
<dbReference type="FunFam" id="3.80.10.10:FF:000026">
    <property type="entry name" value="U2 small nuclear ribonucleoprotein A"/>
    <property type="match status" value="1"/>
</dbReference>
<gene>
    <name evidence="8" type="ORF">BDZ90DRAFT_237385</name>
</gene>
<dbReference type="InterPro" id="IPR044640">
    <property type="entry name" value="RU2A"/>
</dbReference>
<dbReference type="GO" id="GO:0030620">
    <property type="term" value="F:U2 snRNA binding"/>
    <property type="evidence" value="ECO:0007669"/>
    <property type="project" value="InterPro"/>
</dbReference>
<protein>
    <recommendedName>
        <fullName evidence="6">U2 small nuclear ribonucleoprotein A'</fullName>
    </recommendedName>
</protein>
<feature type="compositionally biased region" description="Acidic residues" evidence="7">
    <location>
        <begin position="262"/>
        <end position="272"/>
    </location>
</feature>
<dbReference type="Pfam" id="PF14580">
    <property type="entry name" value="LRR_9"/>
    <property type="match status" value="1"/>
</dbReference>
<dbReference type="InterPro" id="IPR032675">
    <property type="entry name" value="LRR_dom_sf"/>
</dbReference>
<name>A0A316UYC6_9BASI</name>
<dbReference type="Proteomes" id="UP000245884">
    <property type="component" value="Unassembled WGS sequence"/>
</dbReference>
<dbReference type="RefSeq" id="XP_025364400.1">
    <property type="nucleotide sequence ID" value="XM_025507317.1"/>
</dbReference>
<dbReference type="EMBL" id="KZ819663">
    <property type="protein sequence ID" value="PWN29788.1"/>
    <property type="molecule type" value="Genomic_DNA"/>
</dbReference>
<dbReference type="GeneID" id="37029140"/>
<dbReference type="GO" id="GO:0000398">
    <property type="term" value="P:mRNA splicing, via spliceosome"/>
    <property type="evidence" value="ECO:0007669"/>
    <property type="project" value="InterPro"/>
</dbReference>
<dbReference type="STRING" id="1569628.A0A316UYC6"/>
<dbReference type="OrthoDB" id="433501at2759"/>
<dbReference type="InterPro" id="IPR001611">
    <property type="entry name" value="Leu-rich_rpt"/>
</dbReference>
<dbReference type="Gene3D" id="3.80.10.10">
    <property type="entry name" value="Ribonuclease Inhibitor"/>
    <property type="match status" value="1"/>
</dbReference>
<evidence type="ECO:0000256" key="7">
    <source>
        <dbReference type="SAM" id="MobiDB-lite"/>
    </source>
</evidence>
<dbReference type="PANTHER" id="PTHR10552:SF6">
    <property type="entry name" value="U2 SMALL NUCLEAR RIBONUCLEOPROTEIN A"/>
    <property type="match status" value="1"/>
</dbReference>
<proteinExistence type="inferred from homology"/>
<evidence type="ECO:0000313" key="8">
    <source>
        <dbReference type="EMBL" id="PWN29788.1"/>
    </source>
</evidence>
<comment type="similarity">
    <text evidence="5">Belongs to the U2 small nuclear ribonucleoprotein A family.</text>
</comment>
<reference evidence="8 9" key="1">
    <citation type="journal article" date="2018" name="Mol. Biol. Evol.">
        <title>Broad Genomic Sampling Reveals a Smut Pathogenic Ancestry of the Fungal Clade Ustilaginomycotina.</title>
        <authorList>
            <person name="Kijpornyongpan T."/>
            <person name="Mondo S.J."/>
            <person name="Barry K."/>
            <person name="Sandor L."/>
            <person name="Lee J."/>
            <person name="Lipzen A."/>
            <person name="Pangilinan J."/>
            <person name="LaButti K."/>
            <person name="Hainaut M."/>
            <person name="Henrissat B."/>
            <person name="Grigoriev I.V."/>
            <person name="Spatafora J.W."/>
            <person name="Aime M.C."/>
        </authorList>
    </citation>
    <scope>NUCLEOTIDE SEQUENCE [LARGE SCALE GENOMIC DNA]</scope>
    <source>
        <strain evidence="8 9">MCA 5214</strain>
    </source>
</reference>